<dbReference type="PROSITE" id="PS50294">
    <property type="entry name" value="WD_REPEATS_REGION"/>
    <property type="match status" value="3"/>
</dbReference>
<dbReference type="InterPro" id="IPR020472">
    <property type="entry name" value="WD40_PAC1"/>
</dbReference>
<dbReference type="PRINTS" id="PR00320">
    <property type="entry name" value="GPROTEINBRPT"/>
</dbReference>
<dbReference type="SUPFAM" id="SSF50978">
    <property type="entry name" value="WD40 repeat-like"/>
    <property type="match status" value="1"/>
</dbReference>
<reference evidence="4" key="1">
    <citation type="submission" date="2019-08" db="EMBL/GenBank/DDBJ databases">
        <title>Reference gene set and small RNA set construction with multiple tissues from Davidia involucrata Baill.</title>
        <authorList>
            <person name="Yang H."/>
            <person name="Zhou C."/>
            <person name="Li G."/>
            <person name="Wang J."/>
            <person name="Gao P."/>
            <person name="Wang M."/>
            <person name="Wang R."/>
            <person name="Zhao Y."/>
        </authorList>
    </citation>
    <scope>NUCLEOTIDE SEQUENCE</scope>
    <source>
        <tissue evidence="4">Mixed with DoveR01_LX</tissue>
    </source>
</reference>
<feature type="repeat" description="WD" evidence="3">
    <location>
        <begin position="65"/>
        <end position="101"/>
    </location>
</feature>
<dbReference type="InterPro" id="IPR036322">
    <property type="entry name" value="WD40_repeat_dom_sf"/>
</dbReference>
<dbReference type="PANTHER" id="PTHR44376">
    <property type="entry name" value="TRANSCRIPTIONAL REGULATOR OF FILAMENTOUS GROWTH FLO8"/>
    <property type="match status" value="1"/>
</dbReference>
<evidence type="ECO:0000313" key="4">
    <source>
        <dbReference type="EMBL" id="MPA68274.1"/>
    </source>
</evidence>
<gene>
    <name evidence="4" type="ORF">Din_037715</name>
</gene>
<name>A0A5B7BII1_DAVIN</name>
<dbReference type="InterPro" id="IPR044716">
    <property type="entry name" value="LEUNIG-like"/>
</dbReference>
<evidence type="ECO:0000256" key="3">
    <source>
        <dbReference type="PROSITE-ProRule" id="PRU00221"/>
    </source>
</evidence>
<dbReference type="InterPro" id="IPR019775">
    <property type="entry name" value="WD40_repeat_CS"/>
</dbReference>
<evidence type="ECO:0000256" key="2">
    <source>
        <dbReference type="ARBA" id="ARBA00022737"/>
    </source>
</evidence>
<dbReference type="GO" id="GO:0003714">
    <property type="term" value="F:transcription corepressor activity"/>
    <property type="evidence" value="ECO:0007669"/>
    <property type="project" value="InterPro"/>
</dbReference>
<dbReference type="InterPro" id="IPR015943">
    <property type="entry name" value="WD40/YVTN_repeat-like_dom_sf"/>
</dbReference>
<dbReference type="SMART" id="SM00320">
    <property type="entry name" value="WD40"/>
    <property type="match status" value="7"/>
</dbReference>
<dbReference type="Gene3D" id="2.130.10.10">
    <property type="entry name" value="YVTN repeat-like/Quinoprotein amine dehydrogenase"/>
    <property type="match status" value="2"/>
</dbReference>
<dbReference type="PANTHER" id="PTHR44376:SF23">
    <property type="entry name" value="PROTEIN, PUTATIVE-RELATED"/>
    <property type="match status" value="1"/>
</dbReference>
<feature type="repeat" description="WD" evidence="3">
    <location>
        <begin position="190"/>
        <end position="222"/>
    </location>
</feature>
<accession>A0A5B7BII1</accession>
<organism evidence="4">
    <name type="scientific">Davidia involucrata</name>
    <name type="common">Dove tree</name>
    <dbReference type="NCBI Taxonomy" id="16924"/>
    <lineage>
        <taxon>Eukaryota</taxon>
        <taxon>Viridiplantae</taxon>
        <taxon>Streptophyta</taxon>
        <taxon>Embryophyta</taxon>
        <taxon>Tracheophyta</taxon>
        <taxon>Spermatophyta</taxon>
        <taxon>Magnoliopsida</taxon>
        <taxon>eudicotyledons</taxon>
        <taxon>Gunneridae</taxon>
        <taxon>Pentapetalae</taxon>
        <taxon>asterids</taxon>
        <taxon>Cornales</taxon>
        <taxon>Nyssaceae</taxon>
        <taxon>Davidia</taxon>
    </lineage>
</organism>
<dbReference type="AlphaFoldDB" id="A0A5B7BII1"/>
<keyword evidence="1 3" id="KW-0853">WD repeat</keyword>
<feature type="repeat" description="WD" evidence="3">
    <location>
        <begin position="108"/>
        <end position="141"/>
    </location>
</feature>
<dbReference type="PROSITE" id="PS00678">
    <property type="entry name" value="WD_REPEATS_1"/>
    <property type="match status" value="1"/>
</dbReference>
<dbReference type="PROSITE" id="PS50082">
    <property type="entry name" value="WD_REPEATS_2"/>
    <property type="match status" value="4"/>
</dbReference>
<proteinExistence type="predicted"/>
<keyword evidence="2" id="KW-0677">Repeat</keyword>
<dbReference type="InterPro" id="IPR001680">
    <property type="entry name" value="WD40_rpt"/>
</dbReference>
<dbReference type="CDD" id="cd00200">
    <property type="entry name" value="WD40"/>
    <property type="match status" value="1"/>
</dbReference>
<dbReference type="EMBL" id="GHES01037715">
    <property type="protein sequence ID" value="MPA68274.1"/>
    <property type="molecule type" value="Transcribed_RNA"/>
</dbReference>
<dbReference type="Pfam" id="PF00400">
    <property type="entry name" value="WD40"/>
    <property type="match status" value="5"/>
</dbReference>
<feature type="repeat" description="WD" evidence="3">
    <location>
        <begin position="275"/>
        <end position="307"/>
    </location>
</feature>
<sequence length="307" mass="33909">MGRPMVVEPPQIYGFTFNEVKSIKASTGKVIACHFASDGNLIAHGGHDKKATLWYTDTMEQKTMLEEHSSLITDVCFSPSMPRLATSSFDKTVKVWDVDNGHHSLCTFMGHSASVFSLDFHPLRDDLICSCDGDGEVRYWSGYNGNCMGVFKGGTAHVRFQPRLGRYLAAAQENVISILDAETQACCHSLQGHVKPVHTVCWDPSGEFLATVSEDSVRVWNLGLGSEGEFIHELRCTGNKFHSCVFHPVYSSLLVIGCYQSLELWNMHEKKTMTLPAHEVLIASLAASSVTQLVASAGHDKIVKLWK</sequence>
<evidence type="ECO:0000256" key="1">
    <source>
        <dbReference type="ARBA" id="ARBA00022574"/>
    </source>
</evidence>
<protein>
    <submittedName>
        <fullName evidence="4">Putative transcriptional corepressor LEUNIG-like</fullName>
    </submittedName>
</protein>